<proteinExistence type="predicted"/>
<dbReference type="PANTHER" id="PTHR42977">
    <property type="entry name" value="HYDROLASE-RELATED"/>
    <property type="match status" value="1"/>
</dbReference>
<dbReference type="STRING" id="420953.SAMN05192543_10232"/>
<dbReference type="PRINTS" id="PR00111">
    <property type="entry name" value="ABHYDROLASE"/>
</dbReference>
<feature type="domain" description="AB hydrolase-1" evidence="2">
    <location>
        <begin position="56"/>
        <end position="310"/>
    </location>
</feature>
<organism evidence="3 4">
    <name type="scientific">Paraburkholderia megapolitana</name>
    <dbReference type="NCBI Taxonomy" id="420953"/>
    <lineage>
        <taxon>Bacteria</taxon>
        <taxon>Pseudomonadati</taxon>
        <taxon>Pseudomonadota</taxon>
        <taxon>Betaproteobacteria</taxon>
        <taxon>Burkholderiales</taxon>
        <taxon>Burkholderiaceae</taxon>
        <taxon>Paraburkholderia</taxon>
    </lineage>
</organism>
<name>A0A1I3FNZ3_9BURK</name>
<dbReference type="SUPFAM" id="SSF53474">
    <property type="entry name" value="alpha/beta-Hydrolases"/>
    <property type="match status" value="1"/>
</dbReference>
<gene>
    <name evidence="3" type="ORF">SAMN05192543_10232</name>
</gene>
<protein>
    <submittedName>
        <fullName evidence="3">Haloalkane dehalogenase</fullName>
    </submittedName>
</protein>
<dbReference type="PANTHER" id="PTHR42977:SF3">
    <property type="entry name" value="AB HYDROLASE-1 DOMAIN-CONTAINING PROTEIN"/>
    <property type="match status" value="1"/>
</dbReference>
<evidence type="ECO:0000259" key="2">
    <source>
        <dbReference type="Pfam" id="PF00561"/>
    </source>
</evidence>
<dbReference type="InterPro" id="IPR051340">
    <property type="entry name" value="Haloalkane_dehalogenase"/>
</dbReference>
<evidence type="ECO:0000313" key="4">
    <source>
        <dbReference type="Proteomes" id="UP000199548"/>
    </source>
</evidence>
<dbReference type="EMBL" id="FOQU01000002">
    <property type="protein sequence ID" value="SFI12900.1"/>
    <property type="molecule type" value="Genomic_DNA"/>
</dbReference>
<dbReference type="InterPro" id="IPR029058">
    <property type="entry name" value="AB_hydrolase_fold"/>
</dbReference>
<dbReference type="AlphaFoldDB" id="A0A1I3FNZ3"/>
<dbReference type="PRINTS" id="PR00412">
    <property type="entry name" value="EPOXHYDRLASE"/>
</dbReference>
<keyword evidence="1" id="KW-0378">Hydrolase</keyword>
<keyword evidence="4" id="KW-1185">Reference proteome</keyword>
<evidence type="ECO:0000313" key="3">
    <source>
        <dbReference type="EMBL" id="SFI12900.1"/>
    </source>
</evidence>
<evidence type="ECO:0000256" key="1">
    <source>
        <dbReference type="ARBA" id="ARBA00022801"/>
    </source>
</evidence>
<dbReference type="InterPro" id="IPR000639">
    <property type="entry name" value="Epox_hydrolase-like"/>
</dbReference>
<accession>A0A1I3FNZ3</accession>
<sequence>MQHVSLAGLSRFFEKGHFMTQSNDTFDGTFPYAPRFTDAPGFHMYYVDEGPTDGQVVLCLHGEPTWGYLYRDLIATLKGSYRVIAPDHMGFGKSETPQDRTYWLRDHIDNLERFVLALDLRAITLVLHDFGGAVGMGLAARHPDRIQRIISTNGPTPFGQATLIDRLTANAEISPWFSWILKAEPEGRLEAVLGELGFNILSTLKINGFENHALINDTWLRAYGSRFATPADCAGAIGWAKGFAIGAHRFEVPDAAALRAIQSRPALAIWGMADRTLHAEHFLPLFSGVFPQAEIHRLAGVGHYCHDDAPEAISGHIARFLQQT</sequence>
<dbReference type="Gene3D" id="3.40.50.1820">
    <property type="entry name" value="alpha/beta hydrolase"/>
    <property type="match status" value="1"/>
</dbReference>
<dbReference type="Pfam" id="PF00561">
    <property type="entry name" value="Abhydrolase_1"/>
    <property type="match status" value="1"/>
</dbReference>
<reference evidence="3 4" key="1">
    <citation type="submission" date="2016-10" db="EMBL/GenBank/DDBJ databases">
        <authorList>
            <person name="de Groot N.N."/>
        </authorList>
    </citation>
    <scope>NUCLEOTIDE SEQUENCE [LARGE SCALE GENOMIC DNA]</scope>
    <source>
        <strain evidence="3 4">LMG 23650</strain>
    </source>
</reference>
<dbReference type="GO" id="GO:0004301">
    <property type="term" value="F:epoxide hydrolase activity"/>
    <property type="evidence" value="ECO:0007669"/>
    <property type="project" value="TreeGrafter"/>
</dbReference>
<dbReference type="InterPro" id="IPR000073">
    <property type="entry name" value="AB_hydrolase_1"/>
</dbReference>
<dbReference type="Proteomes" id="UP000199548">
    <property type="component" value="Unassembled WGS sequence"/>
</dbReference>